<evidence type="ECO:0000313" key="7">
    <source>
        <dbReference type="EMBL" id="NHQ88403.1"/>
    </source>
</evidence>
<evidence type="ECO:0000256" key="4">
    <source>
        <dbReference type="PROSITE-ProRule" id="PRU00182"/>
    </source>
</evidence>
<evidence type="ECO:0000313" key="8">
    <source>
        <dbReference type="Proteomes" id="UP000712570"/>
    </source>
</evidence>
<dbReference type="RefSeq" id="WP_166830101.1">
    <property type="nucleotide sequence ID" value="NZ_JAAOLX010000014.1"/>
</dbReference>
<evidence type="ECO:0000256" key="2">
    <source>
        <dbReference type="ARBA" id="ARBA00022884"/>
    </source>
</evidence>
<dbReference type="Gene3D" id="3.10.290.10">
    <property type="entry name" value="RNA-binding S4 domain"/>
    <property type="match status" value="1"/>
</dbReference>
<dbReference type="Pfam" id="PF01479">
    <property type="entry name" value="S4"/>
    <property type="match status" value="1"/>
</dbReference>
<evidence type="ECO:0000256" key="5">
    <source>
        <dbReference type="SAM" id="MobiDB-lite"/>
    </source>
</evidence>
<keyword evidence="8" id="KW-1185">Reference proteome</keyword>
<feature type="compositionally biased region" description="Basic and acidic residues" evidence="5">
    <location>
        <begin position="88"/>
        <end position="113"/>
    </location>
</feature>
<gene>
    <name evidence="7" type="ORF">HA050_20085</name>
</gene>
<sequence length="135" mass="15518">MDSGVRIDKWLWAARFFKTRSLASAAIDAGHVHLNQQRVKPARLLKAGDTLRVRTEQGEYEIAVLALSEQRGPAPAARMLYQENAESMLKRERDKEARQLAPRFEHPAGEGRPSKKWRRQLHQFEQKNSMGDRAL</sequence>
<dbReference type="PIRSF" id="PIRSF016821">
    <property type="entry name" value="HSP15"/>
    <property type="match status" value="1"/>
</dbReference>
<dbReference type="SUPFAM" id="SSF55174">
    <property type="entry name" value="Alpha-L RNA-binding motif"/>
    <property type="match status" value="1"/>
</dbReference>
<comment type="caution">
    <text evidence="7">The sequence shown here is derived from an EMBL/GenBank/DDBJ whole genome shotgun (WGS) entry which is preliminary data.</text>
</comment>
<dbReference type="SMART" id="SM00363">
    <property type="entry name" value="S4"/>
    <property type="match status" value="1"/>
</dbReference>
<accession>A0ABX0KUM9</accession>
<feature type="domain" description="RNA-binding S4" evidence="6">
    <location>
        <begin position="5"/>
        <end position="68"/>
    </location>
</feature>
<dbReference type="InterPro" id="IPR002942">
    <property type="entry name" value="S4_RNA-bd"/>
</dbReference>
<dbReference type="EMBL" id="JAAOLX010000014">
    <property type="protein sequence ID" value="NHQ88403.1"/>
    <property type="molecule type" value="Genomic_DNA"/>
</dbReference>
<protein>
    <submittedName>
        <fullName evidence="7">RNA-binding S4 domain-containing protein</fullName>
    </submittedName>
</protein>
<reference evidence="7 8" key="1">
    <citation type="submission" date="2020-03" db="EMBL/GenBank/DDBJ databases">
        <title>Draft genome sequence of environmentally isolated violet-colored cultures.</title>
        <authorList>
            <person name="Wilson H.S."/>
        </authorList>
    </citation>
    <scope>NUCLEOTIDE SEQUENCE [LARGE SCALE GENOMIC DNA]</scope>
    <source>
        <strain evidence="7 8">HSC-16F04</strain>
    </source>
</reference>
<proteinExistence type="inferred from homology"/>
<dbReference type="CDD" id="cd00165">
    <property type="entry name" value="S4"/>
    <property type="match status" value="1"/>
</dbReference>
<comment type="similarity">
    <text evidence="1">Belongs to the HSP15 family.</text>
</comment>
<keyword evidence="3" id="KW-0238">DNA-binding</keyword>
<dbReference type="PROSITE" id="PS50889">
    <property type="entry name" value="S4"/>
    <property type="match status" value="1"/>
</dbReference>
<organism evidence="7 8">
    <name type="scientific">Iodobacter violaceini</name>
    <dbReference type="NCBI Taxonomy" id="3044271"/>
    <lineage>
        <taxon>Bacteria</taxon>
        <taxon>Pseudomonadati</taxon>
        <taxon>Pseudomonadota</taxon>
        <taxon>Betaproteobacteria</taxon>
        <taxon>Neisseriales</taxon>
        <taxon>Chitinibacteraceae</taxon>
        <taxon>Iodobacter</taxon>
    </lineage>
</organism>
<evidence type="ECO:0000256" key="1">
    <source>
        <dbReference type="ARBA" id="ARBA00008396"/>
    </source>
</evidence>
<dbReference type="InterPro" id="IPR025708">
    <property type="entry name" value="HSP15"/>
</dbReference>
<feature type="region of interest" description="Disordered" evidence="5">
    <location>
        <begin position="88"/>
        <end position="135"/>
    </location>
</feature>
<keyword evidence="2 4" id="KW-0694">RNA-binding</keyword>
<name>A0ABX0KUM9_9NEIS</name>
<dbReference type="InterPro" id="IPR036986">
    <property type="entry name" value="S4_RNA-bd_sf"/>
</dbReference>
<evidence type="ECO:0000259" key="6">
    <source>
        <dbReference type="SMART" id="SM00363"/>
    </source>
</evidence>
<dbReference type="Proteomes" id="UP000712570">
    <property type="component" value="Unassembled WGS sequence"/>
</dbReference>
<evidence type="ECO:0000256" key="3">
    <source>
        <dbReference type="ARBA" id="ARBA00023125"/>
    </source>
</evidence>